<name>A0A537M350_9BACT</name>
<dbReference type="PANTHER" id="PTHR30203">
    <property type="entry name" value="OUTER MEMBRANE CATION EFFLUX PROTEIN"/>
    <property type="match status" value="1"/>
</dbReference>
<evidence type="ECO:0000256" key="2">
    <source>
        <dbReference type="SAM" id="MobiDB-lite"/>
    </source>
</evidence>
<dbReference type="Gene3D" id="1.20.1600.10">
    <property type="entry name" value="Outer membrane efflux proteins (OEP)"/>
    <property type="match status" value="1"/>
</dbReference>
<dbReference type="SUPFAM" id="SSF56954">
    <property type="entry name" value="Outer membrane efflux proteins (OEP)"/>
    <property type="match status" value="1"/>
</dbReference>
<evidence type="ECO:0000313" key="4">
    <source>
        <dbReference type="EMBL" id="TMJ14678.1"/>
    </source>
</evidence>
<gene>
    <name evidence="4" type="ORF">E6H02_02915</name>
</gene>
<dbReference type="EMBL" id="VBAM01000093">
    <property type="protein sequence ID" value="TMJ14678.1"/>
    <property type="molecule type" value="Genomic_DNA"/>
</dbReference>
<feature type="chain" id="PRO_5022164482" evidence="3">
    <location>
        <begin position="23"/>
        <end position="485"/>
    </location>
</feature>
<organism evidence="4 5">
    <name type="scientific">Candidatus Segetimicrobium genomatis</name>
    <dbReference type="NCBI Taxonomy" id="2569760"/>
    <lineage>
        <taxon>Bacteria</taxon>
        <taxon>Bacillati</taxon>
        <taxon>Candidatus Sysuimicrobiota</taxon>
        <taxon>Candidatus Sysuimicrobiia</taxon>
        <taxon>Candidatus Sysuimicrobiales</taxon>
        <taxon>Candidatus Segetimicrobiaceae</taxon>
        <taxon>Candidatus Segetimicrobium</taxon>
    </lineage>
</organism>
<dbReference type="AlphaFoldDB" id="A0A537M350"/>
<feature type="signal peptide" evidence="3">
    <location>
        <begin position="1"/>
        <end position="22"/>
    </location>
</feature>
<accession>A0A537M350</accession>
<protein>
    <submittedName>
        <fullName evidence="4">TolC family protein</fullName>
    </submittedName>
</protein>
<sequence length="485" mass="49728">MGSRWLISILLTVMLVASPALPARGQPAAPAQPAPAAPPSPPQAPSLGPIPMIPQVPMLAPRPLTLADAITTGLANNFQTRVAALGVAIAREQLREAVAQEAVTVGGTTSFTANSVSGAGAPLTGTISIGGGAAQSFTATGLTGSTTATTTTFGLTLRYPLYTGGALESQVTIAQANAALAEAQFITAAQQVVLSVRQGYYAARAAQANVEAAQRAVDASRENVRVTGARVRVGSSPQFDLLQAEVQLAQSEQALTQARTGLAQGQQTLAATLVVPLSTTFTLEPLMSLPQVPADVTPLIQKALETRPEVAAALASERASQAAIELAASGLRPNITITGGPQIQTSDPTNRDVVNFAGTITLTLAILDGGLTDAKVAEARARLAQSKVGEEQTRQQVELDVRNAYLALGNAADVLRSALAAQAAATEALRIANVRFQAGVGTQLEVVTAVQNSATADSNVVQAAFQYVLAGAQLDRAVGVQVEIF</sequence>
<reference evidence="4 5" key="1">
    <citation type="journal article" date="2019" name="Nat. Microbiol.">
        <title>Mediterranean grassland soil C-N compound turnover is dependent on rainfall and depth, and is mediated by genomically divergent microorganisms.</title>
        <authorList>
            <person name="Diamond S."/>
            <person name="Andeer P.F."/>
            <person name="Li Z."/>
            <person name="Crits-Christoph A."/>
            <person name="Burstein D."/>
            <person name="Anantharaman K."/>
            <person name="Lane K.R."/>
            <person name="Thomas B.C."/>
            <person name="Pan C."/>
            <person name="Northen T.R."/>
            <person name="Banfield J.F."/>
        </authorList>
    </citation>
    <scope>NUCLEOTIDE SEQUENCE [LARGE SCALE GENOMIC DNA]</scope>
    <source>
        <strain evidence="4">NP_5</strain>
    </source>
</reference>
<evidence type="ECO:0000313" key="5">
    <source>
        <dbReference type="Proteomes" id="UP000320393"/>
    </source>
</evidence>
<comment type="similarity">
    <text evidence="1">Belongs to the outer membrane factor (OMF) (TC 1.B.17) family.</text>
</comment>
<keyword evidence="3" id="KW-0732">Signal</keyword>
<dbReference type="PANTHER" id="PTHR30203:SF30">
    <property type="entry name" value="OUTER MEMBRANE PROTEIN-RELATED"/>
    <property type="match status" value="1"/>
</dbReference>
<dbReference type="InterPro" id="IPR010131">
    <property type="entry name" value="MdtP/NodT-like"/>
</dbReference>
<comment type="caution">
    <text evidence="4">The sequence shown here is derived from an EMBL/GenBank/DDBJ whole genome shotgun (WGS) entry which is preliminary data.</text>
</comment>
<dbReference type="Pfam" id="PF02321">
    <property type="entry name" value="OEP"/>
    <property type="match status" value="2"/>
</dbReference>
<evidence type="ECO:0000256" key="3">
    <source>
        <dbReference type="SAM" id="SignalP"/>
    </source>
</evidence>
<evidence type="ECO:0000256" key="1">
    <source>
        <dbReference type="ARBA" id="ARBA00007613"/>
    </source>
</evidence>
<feature type="region of interest" description="Disordered" evidence="2">
    <location>
        <begin position="24"/>
        <end position="50"/>
    </location>
</feature>
<feature type="compositionally biased region" description="Pro residues" evidence="2">
    <location>
        <begin position="30"/>
        <end position="44"/>
    </location>
</feature>
<dbReference type="Proteomes" id="UP000320393">
    <property type="component" value="Unassembled WGS sequence"/>
</dbReference>
<proteinExistence type="inferred from homology"/>
<dbReference type="GO" id="GO:0015562">
    <property type="term" value="F:efflux transmembrane transporter activity"/>
    <property type="evidence" value="ECO:0007669"/>
    <property type="project" value="InterPro"/>
</dbReference>
<dbReference type="InterPro" id="IPR003423">
    <property type="entry name" value="OMP_efflux"/>
</dbReference>